<dbReference type="KEGG" id="pacr:FXN63_22340"/>
<proteinExistence type="inferred from homology"/>
<dbReference type="EMBL" id="CP043046">
    <property type="protein sequence ID" value="QEI08267.1"/>
    <property type="molecule type" value="Genomic_DNA"/>
</dbReference>
<evidence type="ECO:0000256" key="6">
    <source>
        <dbReference type="SAM" id="Phobius"/>
    </source>
</evidence>
<dbReference type="InterPro" id="IPR006972">
    <property type="entry name" value="BipB-like_C"/>
</dbReference>
<feature type="domain" description="Translocator protein BipB-like C-terminal" evidence="7">
    <location>
        <begin position="86"/>
        <end position="399"/>
    </location>
</feature>
<feature type="region of interest" description="Disordered" evidence="5">
    <location>
        <begin position="58"/>
        <end position="81"/>
    </location>
</feature>
<sequence>MSAISSTPNPASFATTGLPDPSLATNPGLTAGIAGKLANTALLGELADAAAKMMLTKSAPGGDEVSDKRGAPAIPQPSTSISSDDMVALLRSIRSKSQDAQLEAAKGGVETARIKAEKNTEGQLKKIEEWVKKCEEAAAKSKAGGIFGWISKIVAVIAAVVAVVASGALSVLSGGAATPLMALAMMALVGTTLALADQISKEVGGPGISIAGALTQMTAKFLEACGVDKEMAGKIGTLVAGAIGCATGLVLAEPGLAASMATGICQLAGADDAVTGYVAMAVGMAAAITIGVVTVVASGGASAASTASKIAGASAQFVQGAAGVGAGTVTMLKAGDEKAAQGALAGKAELAAEMVKLQAAQEDGREEIKKIIQQIEDGLAAVSKMINDSADSMSQITANMGKRMAV</sequence>
<feature type="region of interest" description="Disordered" evidence="5">
    <location>
        <begin position="1"/>
        <end position="28"/>
    </location>
</feature>
<feature type="transmembrane region" description="Helical" evidence="6">
    <location>
        <begin position="176"/>
        <end position="196"/>
    </location>
</feature>
<dbReference type="GO" id="GO:0033644">
    <property type="term" value="C:host cell membrane"/>
    <property type="evidence" value="ECO:0007669"/>
    <property type="project" value="UniProtKB-SubCell"/>
</dbReference>
<name>A0A5C0B6L2_9BURK</name>
<evidence type="ECO:0000256" key="2">
    <source>
        <dbReference type="ARBA" id="ARBA00022870"/>
    </source>
</evidence>
<evidence type="ECO:0000256" key="4">
    <source>
        <dbReference type="ARBA" id="ARBA00035640"/>
    </source>
</evidence>
<keyword evidence="3" id="KW-0843">Virulence</keyword>
<feature type="compositionally biased region" description="Polar residues" evidence="5">
    <location>
        <begin position="1"/>
        <end position="15"/>
    </location>
</feature>
<dbReference type="OrthoDB" id="8902337at2"/>
<gene>
    <name evidence="8" type="ORF">FXN63_22340</name>
</gene>
<evidence type="ECO:0000256" key="3">
    <source>
        <dbReference type="ARBA" id="ARBA00023026"/>
    </source>
</evidence>
<accession>A0A5C0B6L2</accession>
<dbReference type="AlphaFoldDB" id="A0A5C0B6L2"/>
<keyword evidence="6" id="KW-0472">Membrane</keyword>
<evidence type="ECO:0000259" key="7">
    <source>
        <dbReference type="Pfam" id="PF04888"/>
    </source>
</evidence>
<evidence type="ECO:0000256" key="1">
    <source>
        <dbReference type="ARBA" id="ARBA00004551"/>
    </source>
</evidence>
<keyword evidence="6" id="KW-1133">Transmembrane helix</keyword>
<reference evidence="8 9" key="1">
    <citation type="submission" date="2019-08" db="EMBL/GenBank/DDBJ databases">
        <title>Amphibian skin-associated Pigmentiphaga: genome sequence and occurrence across geography and hosts.</title>
        <authorList>
            <person name="Bletz M.C."/>
            <person name="Bunk B."/>
            <person name="Sproeer C."/>
            <person name="Biwer P."/>
            <person name="Reiter S."/>
            <person name="Rabemananjara F.C.E."/>
            <person name="Schulz S."/>
            <person name="Overmann J."/>
            <person name="Vences M."/>
        </authorList>
    </citation>
    <scope>NUCLEOTIDE SEQUENCE [LARGE SCALE GENOMIC DNA]</scope>
    <source>
        <strain evidence="8 9">Mada1488</strain>
    </source>
</reference>
<evidence type="ECO:0000256" key="5">
    <source>
        <dbReference type="SAM" id="MobiDB-lite"/>
    </source>
</evidence>
<dbReference type="RefSeq" id="WP_148817679.1">
    <property type="nucleotide sequence ID" value="NZ_CP043046.1"/>
</dbReference>
<evidence type="ECO:0000313" key="9">
    <source>
        <dbReference type="Proteomes" id="UP000325161"/>
    </source>
</evidence>
<organism evidence="8 9">
    <name type="scientific">Pigmentiphaga aceris</name>
    <dbReference type="NCBI Taxonomy" id="1940612"/>
    <lineage>
        <taxon>Bacteria</taxon>
        <taxon>Pseudomonadati</taxon>
        <taxon>Pseudomonadota</taxon>
        <taxon>Betaproteobacteria</taxon>
        <taxon>Burkholderiales</taxon>
        <taxon>Alcaligenaceae</taxon>
        <taxon>Pigmentiphaga</taxon>
    </lineage>
</organism>
<evidence type="ECO:0000313" key="8">
    <source>
        <dbReference type="EMBL" id="QEI08267.1"/>
    </source>
</evidence>
<keyword evidence="9" id="KW-1185">Reference proteome</keyword>
<dbReference type="Pfam" id="PF04888">
    <property type="entry name" value="SseC"/>
    <property type="match status" value="1"/>
</dbReference>
<comment type="subcellular location">
    <subcellularLocation>
        <location evidence="1">Host membrane</location>
    </subcellularLocation>
</comment>
<keyword evidence="2" id="KW-1043">Host membrane</keyword>
<feature type="transmembrane region" description="Helical" evidence="6">
    <location>
        <begin position="149"/>
        <end position="170"/>
    </location>
</feature>
<protein>
    <submittedName>
        <fullName evidence="8">Outer protein B</fullName>
    </submittedName>
</protein>
<comment type="similarity">
    <text evidence="4">Belongs to the SctE/SipB/YopB family.</text>
</comment>
<keyword evidence="6" id="KW-0812">Transmembrane</keyword>
<dbReference type="Proteomes" id="UP000325161">
    <property type="component" value="Chromosome"/>
</dbReference>